<feature type="transmembrane region" description="Helical" evidence="1">
    <location>
        <begin position="163"/>
        <end position="182"/>
    </location>
</feature>
<dbReference type="Pfam" id="PF00892">
    <property type="entry name" value="EamA"/>
    <property type="match status" value="2"/>
</dbReference>
<gene>
    <name evidence="3" type="ORF">Ga0061061_101633</name>
</gene>
<feature type="transmembrane region" description="Helical" evidence="1">
    <location>
        <begin position="45"/>
        <end position="67"/>
    </location>
</feature>
<organism evidence="3 4">
    <name type="scientific">Chelatococcus sambhunathii</name>
    <dbReference type="NCBI Taxonomy" id="363953"/>
    <lineage>
        <taxon>Bacteria</taxon>
        <taxon>Pseudomonadati</taxon>
        <taxon>Pseudomonadota</taxon>
        <taxon>Alphaproteobacteria</taxon>
        <taxon>Hyphomicrobiales</taxon>
        <taxon>Chelatococcaceae</taxon>
        <taxon>Chelatococcus</taxon>
    </lineage>
</organism>
<keyword evidence="4" id="KW-1185">Reference proteome</keyword>
<evidence type="ECO:0000313" key="3">
    <source>
        <dbReference type="EMBL" id="CUA84961.1"/>
    </source>
</evidence>
<dbReference type="InterPro" id="IPR037185">
    <property type="entry name" value="EmrE-like"/>
</dbReference>
<feature type="transmembrane region" description="Helical" evidence="1">
    <location>
        <begin position="188"/>
        <end position="206"/>
    </location>
</feature>
<protein>
    <submittedName>
        <fullName evidence="3">Permease of the drug/metabolite transporter (DMT) superfamily</fullName>
    </submittedName>
</protein>
<reference evidence="3 4" key="1">
    <citation type="submission" date="2015-08" db="EMBL/GenBank/DDBJ databases">
        <authorList>
            <person name="Varghese N."/>
        </authorList>
    </citation>
    <scope>NUCLEOTIDE SEQUENCE [LARGE SCALE GENOMIC DNA]</scope>
    <source>
        <strain evidence="3 4">DSM 18167</strain>
    </source>
</reference>
<keyword evidence="1" id="KW-0812">Transmembrane</keyword>
<sequence>MRGDDSLFARASSSVGHGSVKTVEIGRMTQASLEAADERARRDRLVAIALMCGALLCFACLDTSAKWLNRYMDPIQTVWVRYIGSIIFVAALINPATHPGVLRTNRLALQLGRSLLLFLSTILNFFALRYLQLVETMSILFSTPLIVALIAGPLLGEWAGPRRLAAIGVGFIGVLVVTRPGIGGLHPAALLSVAGAVCYALYSIATRVLAAHDSSETTMVYSGFAGVALTTPIIPFVWSAPASLMVWLMMFAVGAFGALGHWMLILAHRRAPAPILAPFIYTQIVWMIALGLIVFGDVPDGWTLAGAGIVVASGLYLLYRERVQKAPLSQAAG</sequence>
<feature type="transmembrane region" description="Helical" evidence="1">
    <location>
        <begin position="218"/>
        <end position="238"/>
    </location>
</feature>
<evidence type="ECO:0000313" key="4">
    <source>
        <dbReference type="Proteomes" id="UP000182178"/>
    </source>
</evidence>
<feature type="transmembrane region" description="Helical" evidence="1">
    <location>
        <begin position="276"/>
        <end position="295"/>
    </location>
</feature>
<dbReference type="PANTHER" id="PTHR22911:SF103">
    <property type="entry name" value="BLR2811 PROTEIN"/>
    <property type="match status" value="1"/>
</dbReference>
<feature type="transmembrane region" description="Helical" evidence="1">
    <location>
        <begin position="301"/>
        <end position="319"/>
    </location>
</feature>
<feature type="transmembrane region" description="Helical" evidence="1">
    <location>
        <begin position="79"/>
        <end position="102"/>
    </location>
</feature>
<name>A0ABM9U0B8_9HYPH</name>
<dbReference type="PANTHER" id="PTHR22911">
    <property type="entry name" value="ACYL-MALONYL CONDENSING ENZYME-RELATED"/>
    <property type="match status" value="1"/>
</dbReference>
<accession>A0ABM9U0B8</accession>
<feature type="transmembrane region" description="Helical" evidence="1">
    <location>
        <begin position="244"/>
        <end position="264"/>
    </location>
</feature>
<proteinExistence type="predicted"/>
<feature type="domain" description="EamA" evidence="2">
    <location>
        <begin position="47"/>
        <end position="178"/>
    </location>
</feature>
<keyword evidence="1" id="KW-0472">Membrane</keyword>
<dbReference type="SUPFAM" id="SSF103481">
    <property type="entry name" value="Multidrug resistance efflux transporter EmrE"/>
    <property type="match status" value="2"/>
</dbReference>
<evidence type="ECO:0000256" key="1">
    <source>
        <dbReference type="SAM" id="Phobius"/>
    </source>
</evidence>
<dbReference type="EMBL" id="CYHC01000001">
    <property type="protein sequence ID" value="CUA84961.1"/>
    <property type="molecule type" value="Genomic_DNA"/>
</dbReference>
<dbReference type="Proteomes" id="UP000182178">
    <property type="component" value="Unassembled WGS sequence"/>
</dbReference>
<feature type="domain" description="EamA" evidence="2">
    <location>
        <begin position="188"/>
        <end position="314"/>
    </location>
</feature>
<feature type="transmembrane region" description="Helical" evidence="1">
    <location>
        <begin position="114"/>
        <end position="131"/>
    </location>
</feature>
<keyword evidence="1" id="KW-1133">Transmembrane helix</keyword>
<feature type="transmembrane region" description="Helical" evidence="1">
    <location>
        <begin position="137"/>
        <end position="156"/>
    </location>
</feature>
<evidence type="ECO:0000259" key="2">
    <source>
        <dbReference type="Pfam" id="PF00892"/>
    </source>
</evidence>
<dbReference type="InterPro" id="IPR000620">
    <property type="entry name" value="EamA_dom"/>
</dbReference>
<comment type="caution">
    <text evidence="3">The sequence shown here is derived from an EMBL/GenBank/DDBJ whole genome shotgun (WGS) entry which is preliminary data.</text>
</comment>